<reference evidence="1" key="2">
    <citation type="submission" date="2022-01" db="EMBL/GenBank/DDBJ databases">
        <authorList>
            <person name="Yamashiro T."/>
            <person name="Shiraishi A."/>
            <person name="Satake H."/>
            <person name="Nakayama K."/>
        </authorList>
    </citation>
    <scope>NUCLEOTIDE SEQUENCE</scope>
</reference>
<evidence type="ECO:0000313" key="2">
    <source>
        <dbReference type="Proteomes" id="UP001151760"/>
    </source>
</evidence>
<accession>A0ABQ5DTP7</accession>
<organism evidence="1 2">
    <name type="scientific">Tanacetum coccineum</name>
    <dbReference type="NCBI Taxonomy" id="301880"/>
    <lineage>
        <taxon>Eukaryota</taxon>
        <taxon>Viridiplantae</taxon>
        <taxon>Streptophyta</taxon>
        <taxon>Embryophyta</taxon>
        <taxon>Tracheophyta</taxon>
        <taxon>Spermatophyta</taxon>
        <taxon>Magnoliopsida</taxon>
        <taxon>eudicotyledons</taxon>
        <taxon>Gunneridae</taxon>
        <taxon>Pentapetalae</taxon>
        <taxon>asterids</taxon>
        <taxon>campanulids</taxon>
        <taxon>Asterales</taxon>
        <taxon>Asteraceae</taxon>
        <taxon>Asteroideae</taxon>
        <taxon>Anthemideae</taxon>
        <taxon>Anthemidinae</taxon>
        <taxon>Tanacetum</taxon>
    </lineage>
</organism>
<reference evidence="1" key="1">
    <citation type="journal article" date="2022" name="Int. J. Mol. Sci.">
        <title>Draft Genome of Tanacetum Coccineum: Genomic Comparison of Closely Related Tanacetum-Family Plants.</title>
        <authorList>
            <person name="Yamashiro T."/>
            <person name="Shiraishi A."/>
            <person name="Nakayama K."/>
            <person name="Satake H."/>
        </authorList>
    </citation>
    <scope>NUCLEOTIDE SEQUENCE</scope>
</reference>
<keyword evidence="2" id="KW-1185">Reference proteome</keyword>
<comment type="caution">
    <text evidence="1">The sequence shown here is derived from an EMBL/GenBank/DDBJ whole genome shotgun (WGS) entry which is preliminary data.</text>
</comment>
<name>A0ABQ5DTP7_9ASTR</name>
<sequence length="845" mass="88895">MSCADPRCRVAGLAGCSSSRFAALAAGVPGVGRGAAVCCALGAFGTSPSCVSPRRSCPAAPNAVARMVLLSVSVSFLLSPSASCWVGRGSDASALTVVPRRGISLPFPRGRCPLACRARVCASLRAARHLSCIVWVAIPLPDRGRACWLLDASLLQGALLSASFSVFLASLARAQPAVGPSATSCAASCARLDSLISCWPRFACSGGEEMGGPLGCALGVVFASVSVPPILYLLAGRRSWPGLRALGRDVGSRYCGACAYWRLRAGVPRFLRQAVVLWFVRGHCRVPRRPLVRLRLLCWLLSGSSVPTLSLLPPAFRGSEPVWWSGAGVPARFALPLPCLRPSRGDGGNLGPMLLARSRSPCARCAAPGVSCSVRARAAALPPASVFPVWSGLRLFLVSRGPSSLILGCLGCAAYSRAFSRLLGRPPGPGALSRSAGRRACWSLSTACCARRCVGSRGAAGGGDAPARRRCSAWLSRPRGRWRGRFLGVWALRSWAFRCLRPSPRLCGCVLVTRLLACVPLLFTVLVLRLLLSGLLPPPRPPPRQLLSFWCAARLPFAGCVLSYSPTLAPRLPFLWCARAACEGAFPSGAGAAGLSLWLGASLGRLSRARCRSCGGRSGVFAAGRGSVVGVFCPCSRLWPAVLDGGAAGPRGYVSGRFPASRFVLGPPVRVPVACDAFCVVAFRFCFARFSPLFRSRVRRGGVAARLAMLSAPLCGLSRSGGASPASSWAASALARASLLLRVVVRFVPWCPLLRDRALPCSVPAAFPSSSSPPRVPAAHALRCACSRLCAPLLPCWWSGSVVWTRLYRLALLCWLAVCCSAVPGRTTARWTSSSSAFYKAEKIG</sequence>
<evidence type="ECO:0000313" key="1">
    <source>
        <dbReference type="EMBL" id="GJT42576.1"/>
    </source>
</evidence>
<dbReference type="EMBL" id="BQNB010015657">
    <property type="protein sequence ID" value="GJT42576.1"/>
    <property type="molecule type" value="Genomic_DNA"/>
</dbReference>
<proteinExistence type="predicted"/>
<dbReference type="Proteomes" id="UP001151760">
    <property type="component" value="Unassembled WGS sequence"/>
</dbReference>
<gene>
    <name evidence="1" type="ORF">Tco_0951291</name>
</gene>
<protein>
    <submittedName>
        <fullName evidence="1">Uncharacterized protein</fullName>
    </submittedName>
</protein>